<comment type="caution">
    <text evidence="1">The sequence shown here is derived from an EMBL/GenBank/DDBJ whole genome shotgun (WGS) entry which is preliminary data.</text>
</comment>
<dbReference type="RefSeq" id="WP_253655854.1">
    <property type="nucleotide sequence ID" value="NZ_BAAAOE010000005.1"/>
</dbReference>
<protein>
    <submittedName>
        <fullName evidence="1">Uncharacterized protein</fullName>
    </submittedName>
</protein>
<evidence type="ECO:0000313" key="2">
    <source>
        <dbReference type="Proteomes" id="UP001205740"/>
    </source>
</evidence>
<dbReference type="EMBL" id="JAMTCG010000006">
    <property type="protein sequence ID" value="MCP2162297.1"/>
    <property type="molecule type" value="Genomic_DNA"/>
</dbReference>
<gene>
    <name evidence="1" type="ORF">LX12_003501</name>
</gene>
<organism evidence="1 2">
    <name type="scientific">Williamsia serinedens</name>
    <dbReference type="NCBI Taxonomy" id="391736"/>
    <lineage>
        <taxon>Bacteria</taxon>
        <taxon>Bacillati</taxon>
        <taxon>Actinomycetota</taxon>
        <taxon>Actinomycetes</taxon>
        <taxon>Mycobacteriales</taxon>
        <taxon>Nocardiaceae</taxon>
        <taxon>Williamsia</taxon>
    </lineage>
</organism>
<accession>A0ABT1H6C5</accession>
<proteinExistence type="predicted"/>
<sequence>MLKGNLVSVALPDGRRCVCTVVAVRHSPVDFVELQPIGGGARIAAPMSRITHSREIDQEKGVERVIASLVLSPSR</sequence>
<keyword evidence="2" id="KW-1185">Reference proteome</keyword>
<reference evidence="1 2" key="1">
    <citation type="submission" date="2022-06" db="EMBL/GenBank/DDBJ databases">
        <title>Genomic Encyclopedia of Archaeal and Bacterial Type Strains, Phase II (KMG-II): from individual species to whole genera.</title>
        <authorList>
            <person name="Goeker M."/>
        </authorList>
    </citation>
    <scope>NUCLEOTIDE SEQUENCE [LARGE SCALE GENOMIC DNA]</scope>
    <source>
        <strain evidence="1 2">DSM 45037</strain>
    </source>
</reference>
<dbReference type="Proteomes" id="UP001205740">
    <property type="component" value="Unassembled WGS sequence"/>
</dbReference>
<evidence type="ECO:0000313" key="1">
    <source>
        <dbReference type="EMBL" id="MCP2162297.1"/>
    </source>
</evidence>
<name>A0ABT1H6C5_9NOCA</name>